<dbReference type="PROSITE" id="PS50082">
    <property type="entry name" value="WD_REPEATS_2"/>
    <property type="match status" value="3"/>
</dbReference>
<dbReference type="Pfam" id="PF01546">
    <property type="entry name" value="Peptidase_M20"/>
    <property type="match status" value="1"/>
</dbReference>
<evidence type="ECO:0000256" key="5">
    <source>
        <dbReference type="ARBA" id="ARBA00022737"/>
    </source>
</evidence>
<dbReference type="Proteomes" id="UP000750522">
    <property type="component" value="Unassembled WGS sequence"/>
</dbReference>
<dbReference type="Pfam" id="PF00400">
    <property type="entry name" value="WD40"/>
    <property type="match status" value="2"/>
</dbReference>
<dbReference type="SUPFAM" id="SSF55031">
    <property type="entry name" value="Bacterial exopeptidase dimerisation domain"/>
    <property type="match status" value="1"/>
</dbReference>
<dbReference type="PROSITE" id="PS00678">
    <property type="entry name" value="WD_REPEATS_1"/>
    <property type="match status" value="3"/>
</dbReference>
<dbReference type="SUPFAM" id="SSF50978">
    <property type="entry name" value="WD40 repeat-like"/>
    <property type="match status" value="1"/>
</dbReference>
<keyword evidence="6" id="KW-0378">Hydrolase</keyword>
<feature type="domain" description="Peptidase M20 dimerisation" evidence="8">
    <location>
        <begin position="722"/>
        <end position="875"/>
    </location>
</feature>
<dbReference type="AlphaFoldDB" id="A0A9P5KTF1"/>
<feature type="repeat" description="WD" evidence="7">
    <location>
        <begin position="419"/>
        <end position="456"/>
    </location>
</feature>
<evidence type="ECO:0000256" key="2">
    <source>
        <dbReference type="ARBA" id="ARBA00022574"/>
    </source>
</evidence>
<protein>
    <recommendedName>
        <fullName evidence="8">Peptidase M20 dimerisation domain-containing protein</fullName>
    </recommendedName>
</protein>
<name>A0A9P5KTF1_GEOCN</name>
<dbReference type="GO" id="GO:0006751">
    <property type="term" value="P:glutathione catabolic process"/>
    <property type="evidence" value="ECO:0007669"/>
    <property type="project" value="InterPro"/>
</dbReference>
<reference evidence="9" key="1">
    <citation type="journal article" date="2020" name="Front. Microbiol.">
        <title>Phenotypic and Genetic Characterization of the Cheese Ripening Yeast Geotrichum candidum.</title>
        <authorList>
            <person name="Perkins V."/>
            <person name="Vignola S."/>
            <person name="Lessard M.H."/>
            <person name="Plante P.L."/>
            <person name="Corbeil J."/>
            <person name="Dugat-Bony E."/>
            <person name="Frenette M."/>
            <person name="Labrie S."/>
        </authorList>
    </citation>
    <scope>NUCLEOTIDE SEQUENCE</scope>
    <source>
        <strain evidence="9">LMA-70</strain>
    </source>
</reference>
<dbReference type="GO" id="GO:0006508">
    <property type="term" value="P:proteolysis"/>
    <property type="evidence" value="ECO:0007669"/>
    <property type="project" value="UniProtKB-KW"/>
</dbReference>
<evidence type="ECO:0000256" key="4">
    <source>
        <dbReference type="ARBA" id="ARBA00022723"/>
    </source>
</evidence>
<evidence type="ECO:0000256" key="6">
    <source>
        <dbReference type="ARBA" id="ARBA00022801"/>
    </source>
</evidence>
<dbReference type="GO" id="GO:0046872">
    <property type="term" value="F:metal ion binding"/>
    <property type="evidence" value="ECO:0007669"/>
    <property type="project" value="UniProtKB-KW"/>
</dbReference>
<feature type="repeat" description="WD" evidence="7">
    <location>
        <begin position="310"/>
        <end position="338"/>
    </location>
</feature>
<dbReference type="InterPro" id="IPR001680">
    <property type="entry name" value="WD40_rpt"/>
</dbReference>
<dbReference type="Pfam" id="PF07687">
    <property type="entry name" value="M20_dimer"/>
    <property type="match status" value="1"/>
</dbReference>
<organism evidence="9 10">
    <name type="scientific">Geotrichum candidum</name>
    <name type="common">Oospora lactis</name>
    <name type="synonym">Dipodascus geotrichum</name>
    <dbReference type="NCBI Taxonomy" id="1173061"/>
    <lineage>
        <taxon>Eukaryota</taxon>
        <taxon>Fungi</taxon>
        <taxon>Dikarya</taxon>
        <taxon>Ascomycota</taxon>
        <taxon>Saccharomycotina</taxon>
        <taxon>Dipodascomycetes</taxon>
        <taxon>Dipodascales</taxon>
        <taxon>Dipodascaceae</taxon>
        <taxon>Geotrichum</taxon>
    </lineage>
</organism>
<dbReference type="PIRSF" id="PIRSF037237">
    <property type="entry name" value="Peptidase_WD_repeats_DUG2"/>
    <property type="match status" value="1"/>
</dbReference>
<dbReference type="Gene3D" id="3.30.70.360">
    <property type="match status" value="1"/>
</dbReference>
<dbReference type="InterPro" id="IPR051458">
    <property type="entry name" value="Cyt/Met_Dipeptidase"/>
</dbReference>
<keyword evidence="5" id="KW-0677">Repeat</keyword>
<evidence type="ECO:0000256" key="3">
    <source>
        <dbReference type="ARBA" id="ARBA00022670"/>
    </source>
</evidence>
<evidence type="ECO:0000256" key="1">
    <source>
        <dbReference type="ARBA" id="ARBA00006247"/>
    </source>
</evidence>
<dbReference type="PROSITE" id="PS50294">
    <property type="entry name" value="WD_REPEATS_REGION"/>
    <property type="match status" value="1"/>
</dbReference>
<dbReference type="Gene3D" id="3.40.630.10">
    <property type="entry name" value="Zn peptidases"/>
    <property type="match status" value="1"/>
</dbReference>
<reference evidence="9" key="2">
    <citation type="submission" date="2020-01" db="EMBL/GenBank/DDBJ databases">
        <authorList>
            <person name="Perkins V."/>
            <person name="Lessard M.-H."/>
            <person name="Dugat-Bony E."/>
            <person name="Frenette M."/>
            <person name="Labrie S."/>
        </authorList>
    </citation>
    <scope>NUCLEOTIDE SEQUENCE</scope>
    <source>
        <strain evidence="9">LMA-70</strain>
    </source>
</reference>
<proteinExistence type="inferred from homology"/>
<dbReference type="PANTHER" id="PTHR43270">
    <property type="entry name" value="BETA-ALA-HIS DIPEPTIDASE"/>
    <property type="match status" value="1"/>
</dbReference>
<dbReference type="InterPro" id="IPR019775">
    <property type="entry name" value="WD40_repeat_CS"/>
</dbReference>
<keyword evidence="3" id="KW-0645">Protease</keyword>
<gene>
    <name evidence="9" type="ORF">DV451_003585</name>
</gene>
<evidence type="ECO:0000256" key="7">
    <source>
        <dbReference type="PROSITE-ProRule" id="PRU00221"/>
    </source>
</evidence>
<dbReference type="InterPro" id="IPR036264">
    <property type="entry name" value="Bact_exopeptidase_dim_dom"/>
</dbReference>
<keyword evidence="2 7" id="KW-0853">WD repeat</keyword>
<evidence type="ECO:0000313" key="10">
    <source>
        <dbReference type="Proteomes" id="UP000750522"/>
    </source>
</evidence>
<comment type="caution">
    <text evidence="9">The sequence shown here is derived from an EMBL/GenBank/DDBJ whole genome shotgun (WGS) entry which is preliminary data.</text>
</comment>
<dbReference type="InterPro" id="IPR020472">
    <property type="entry name" value="WD40_PAC1"/>
</dbReference>
<dbReference type="InterPro" id="IPR036322">
    <property type="entry name" value="WD40_repeat_dom_sf"/>
</dbReference>
<dbReference type="InterPro" id="IPR011650">
    <property type="entry name" value="Peptidase_M20_dimer"/>
</dbReference>
<dbReference type="InterPro" id="IPR002933">
    <property type="entry name" value="Peptidase_M20"/>
</dbReference>
<evidence type="ECO:0000313" key="9">
    <source>
        <dbReference type="EMBL" id="KAF5098018.1"/>
    </source>
</evidence>
<dbReference type="PANTHER" id="PTHR43270:SF8">
    <property type="entry name" value="DI- AND TRIPEPTIDASE DUG2-RELATED"/>
    <property type="match status" value="1"/>
</dbReference>
<accession>A0A9P5KTF1</accession>
<dbReference type="Gene3D" id="2.130.10.10">
    <property type="entry name" value="YVTN repeat-like/Quinoprotein amine dehydrogenase"/>
    <property type="match status" value="2"/>
</dbReference>
<dbReference type="InterPro" id="IPR015943">
    <property type="entry name" value="WD40/YVTN_repeat-like_dom_sf"/>
</dbReference>
<evidence type="ECO:0000259" key="8">
    <source>
        <dbReference type="Pfam" id="PF07687"/>
    </source>
</evidence>
<keyword evidence="4" id="KW-0479">Metal-binding</keyword>
<dbReference type="EMBL" id="QQZK01000081">
    <property type="protein sequence ID" value="KAF5098018.1"/>
    <property type="molecule type" value="Genomic_DNA"/>
</dbReference>
<dbReference type="SMART" id="SM00320">
    <property type="entry name" value="WD40"/>
    <property type="match status" value="6"/>
</dbReference>
<dbReference type="PRINTS" id="PR00320">
    <property type="entry name" value="GPROTEINBRPT"/>
</dbReference>
<dbReference type="InterPro" id="IPR017149">
    <property type="entry name" value="GSH_degradosome_Dug2"/>
</dbReference>
<dbReference type="SUPFAM" id="SSF53187">
    <property type="entry name" value="Zn-dependent exopeptidases"/>
    <property type="match status" value="1"/>
</dbReference>
<sequence>MPFATGIENDGCHQSCFNQKTDFFSPQAATSPSTAPDGLSTLSISPPLFYSTTSNNLLNSSTSSGDFRNIASSDSTASSTETLSTDDDDYWPVNDIPIKQPQLLHSWNTSHSVLSLAATSAWIIAGTGSGDIILFNKTTFEKDHVLSGHSGSVYSLAITPDEQFLFSGSADSLVKAWDLSTRKELYTIYSVYDIGDVFSVVWAPNNEYLILGSQNASIQWIKLYDKESYNTTKDPSGLPSVRFDRFFDSTGPGGRLAPQQAARHKLVASGKCKNNNIALLEIPPKNVIQYAHFGYVYSLLIIKRQNYAHNTEEEYLVSGGGDGTVKIWNFDEMDSIHALYTLDTDSSVFSMCCQDSFLYCGLTAGQVCMFDLDTRQIIRVDQIGKDDVMSMSLYGECLFRSANGIIHKWDSKRYHRGEWQAHNGLVLASTLTELNGKSILITGANDSVVSIWDVSTVVNKHKAYRDPQSAYASFNSTQNIRILQRLLSEQSKLAQPQEQLQQNLPQVATFTVDHMIQTLTDFVAYKTISGHEGMYVNDCRRCATFLRNLFKHFGAESQLIPVEGGKNPIVFARFSGNKNRINSKNILTSPTLAATAAAENASTSDPVSQILFYGHYDVITAENTDEWSTDPFNLTNMDGYMYGRGVSDNKGPILAAIFAVAELVQQSQLENDVVFLIEGEEESGSVGFQEAIESNRDLIGNIDWVLLSNSYWLDDETPCLNYGLRGVIKARIEIQGDYPDLHSGVYGGVYREPTIDLVNLLSKLASDQGEIKLPEFHQSVRPVTDDELKLYKAIERQKIRVGAEGINVSKSTYIDELMSRWRYPSLTVHGINVSGPGNSTVIPKTATATISLRIVPNQDMNTIKKSLESYLHQHFDSFASKNNLKVSIFHEAEPWVGDPTNQAFQVLATALRTEWHVDPLFIREGGSIPVVPFLEKTFGAPAAQLPCGQASDGAHLDNERLRIVNFIKARNVFRRTFKQLGKSAIQHGH</sequence>
<comment type="similarity">
    <text evidence="1">Belongs to the peptidase M20A family.</text>
</comment>
<dbReference type="GO" id="GO:0008233">
    <property type="term" value="F:peptidase activity"/>
    <property type="evidence" value="ECO:0007669"/>
    <property type="project" value="UniProtKB-KW"/>
</dbReference>
<feature type="repeat" description="WD" evidence="7">
    <location>
        <begin position="146"/>
        <end position="187"/>
    </location>
</feature>